<dbReference type="PROSITE" id="PS50042">
    <property type="entry name" value="CNMP_BINDING_3"/>
    <property type="match status" value="1"/>
</dbReference>
<dbReference type="EMBL" id="CP071446">
    <property type="protein sequence ID" value="QTA38159.1"/>
    <property type="molecule type" value="Genomic_DNA"/>
</dbReference>
<name>A0ABX7S7H3_9BACT</name>
<protein>
    <submittedName>
        <fullName evidence="2">Cyclic nucleotide-binding domain-containing protein</fullName>
    </submittedName>
</protein>
<dbReference type="InterPro" id="IPR000595">
    <property type="entry name" value="cNMP-bd_dom"/>
</dbReference>
<keyword evidence="3" id="KW-1185">Reference proteome</keyword>
<feature type="domain" description="Cyclic nucleotide-binding" evidence="1">
    <location>
        <begin position="1"/>
        <end position="80"/>
    </location>
</feature>
<gene>
    <name evidence="2" type="ORF">JYK00_01035</name>
</gene>
<dbReference type="InterPro" id="IPR018490">
    <property type="entry name" value="cNMP-bd_dom_sf"/>
</dbReference>
<proteinExistence type="predicted"/>
<dbReference type="RefSeq" id="WP_207566880.1">
    <property type="nucleotide sequence ID" value="NZ_CP071446.1"/>
</dbReference>
<dbReference type="Gene3D" id="2.60.120.10">
    <property type="entry name" value="Jelly Rolls"/>
    <property type="match status" value="1"/>
</dbReference>
<accession>A0ABX7S7H3</accession>
<dbReference type="Proteomes" id="UP000671862">
    <property type="component" value="Chromosome"/>
</dbReference>
<evidence type="ECO:0000259" key="1">
    <source>
        <dbReference type="PROSITE" id="PS50042"/>
    </source>
</evidence>
<sequence>MKSLDIKAGEKIIEENTEATHVYLIKKGEVVVKYGDHEEILEEGNVFGIESLVGENYQENAIARTDVKLNQFSPEEFKELYAGTDVEKKALKYYTKRTMKLLGWI</sequence>
<organism evidence="2 3">
    <name type="scientific">Thermosipho ferrireducens</name>
    <dbReference type="NCBI Taxonomy" id="2571116"/>
    <lineage>
        <taxon>Bacteria</taxon>
        <taxon>Thermotogati</taxon>
        <taxon>Thermotogota</taxon>
        <taxon>Thermotogae</taxon>
        <taxon>Thermotogales</taxon>
        <taxon>Fervidobacteriaceae</taxon>
        <taxon>Thermosipho</taxon>
    </lineage>
</organism>
<dbReference type="SUPFAM" id="SSF51206">
    <property type="entry name" value="cAMP-binding domain-like"/>
    <property type="match status" value="1"/>
</dbReference>
<dbReference type="CDD" id="cd00038">
    <property type="entry name" value="CAP_ED"/>
    <property type="match status" value="1"/>
</dbReference>
<reference evidence="2 3" key="1">
    <citation type="submission" date="2021-03" db="EMBL/GenBank/DDBJ databases">
        <title>Thermosipho ferrireducens sp.nov., an anaerobic thermophilic iron-reducing bacterium isolated from a deep-sea hydrothermal sulfide deposits.</title>
        <authorList>
            <person name="Zeng X."/>
            <person name="Chen Y."/>
            <person name="Shao Z."/>
        </authorList>
    </citation>
    <scope>NUCLEOTIDE SEQUENCE [LARGE SCALE GENOMIC DNA]</scope>
    <source>
        <strain evidence="2 3">JL129W03</strain>
    </source>
</reference>
<evidence type="ECO:0000313" key="2">
    <source>
        <dbReference type="EMBL" id="QTA38159.1"/>
    </source>
</evidence>
<dbReference type="InterPro" id="IPR014710">
    <property type="entry name" value="RmlC-like_jellyroll"/>
</dbReference>
<dbReference type="Pfam" id="PF00027">
    <property type="entry name" value="cNMP_binding"/>
    <property type="match status" value="1"/>
</dbReference>
<evidence type="ECO:0000313" key="3">
    <source>
        <dbReference type="Proteomes" id="UP000671862"/>
    </source>
</evidence>